<sequence length="200" mass="23386">MKLRPNPAWRPPNFSPEDRNMVKRSVRRIREYLQARVILLSPLIYAWLDHAGFRQMMTFRDELRASRDPEMFVMLANLVLRAGRELDRDSYDEIARKEPLYLALTERFDDNMLDEMDLPNNPHVNTYCGLDMLIKLRDLIGNAEDFMTAFRVARTGTDGLLEAFTLDTLFKIMVNWDAQEEEKLVEDNDKGSQDDVHSDG</sequence>
<evidence type="ECO:0000313" key="1">
    <source>
        <dbReference type="EMBL" id="KAF2091352.1"/>
    </source>
</evidence>
<gene>
    <name evidence="1" type="ORF">K490DRAFT_52578</name>
</gene>
<protein>
    <submittedName>
        <fullName evidence="1">Uncharacterized protein</fullName>
    </submittedName>
</protein>
<accession>A0A9P4I389</accession>
<evidence type="ECO:0000313" key="2">
    <source>
        <dbReference type="Proteomes" id="UP000799776"/>
    </source>
</evidence>
<dbReference type="Proteomes" id="UP000799776">
    <property type="component" value="Unassembled WGS sequence"/>
</dbReference>
<proteinExistence type="predicted"/>
<comment type="caution">
    <text evidence="1">The sequence shown here is derived from an EMBL/GenBank/DDBJ whole genome shotgun (WGS) entry which is preliminary data.</text>
</comment>
<dbReference type="AlphaFoldDB" id="A0A9P4I389"/>
<dbReference type="EMBL" id="ML978711">
    <property type="protein sequence ID" value="KAF2091352.1"/>
    <property type="molecule type" value="Genomic_DNA"/>
</dbReference>
<keyword evidence="2" id="KW-1185">Reference proteome</keyword>
<reference evidence="1" key="1">
    <citation type="journal article" date="2020" name="Stud. Mycol.">
        <title>101 Dothideomycetes genomes: a test case for predicting lifestyles and emergence of pathogens.</title>
        <authorList>
            <person name="Haridas S."/>
            <person name="Albert R."/>
            <person name="Binder M."/>
            <person name="Bloem J."/>
            <person name="Labutti K."/>
            <person name="Salamov A."/>
            <person name="Andreopoulos B."/>
            <person name="Baker S."/>
            <person name="Barry K."/>
            <person name="Bills G."/>
            <person name="Bluhm B."/>
            <person name="Cannon C."/>
            <person name="Castanera R."/>
            <person name="Culley D."/>
            <person name="Daum C."/>
            <person name="Ezra D."/>
            <person name="Gonzalez J."/>
            <person name="Henrissat B."/>
            <person name="Kuo A."/>
            <person name="Liang C."/>
            <person name="Lipzen A."/>
            <person name="Lutzoni F."/>
            <person name="Magnuson J."/>
            <person name="Mondo S."/>
            <person name="Nolan M."/>
            <person name="Ohm R."/>
            <person name="Pangilinan J."/>
            <person name="Park H.-J."/>
            <person name="Ramirez L."/>
            <person name="Alfaro M."/>
            <person name="Sun H."/>
            <person name="Tritt A."/>
            <person name="Yoshinaga Y."/>
            <person name="Zwiers L.-H."/>
            <person name="Turgeon B."/>
            <person name="Goodwin S."/>
            <person name="Spatafora J."/>
            <person name="Crous P."/>
            <person name="Grigoriev I."/>
        </authorList>
    </citation>
    <scope>NUCLEOTIDE SEQUENCE</scope>
    <source>
        <strain evidence="1">CBS 121410</strain>
    </source>
</reference>
<name>A0A9P4I389_9PEZI</name>
<organism evidence="1 2">
    <name type="scientific">Saccharata proteae CBS 121410</name>
    <dbReference type="NCBI Taxonomy" id="1314787"/>
    <lineage>
        <taxon>Eukaryota</taxon>
        <taxon>Fungi</taxon>
        <taxon>Dikarya</taxon>
        <taxon>Ascomycota</taxon>
        <taxon>Pezizomycotina</taxon>
        <taxon>Dothideomycetes</taxon>
        <taxon>Dothideomycetes incertae sedis</taxon>
        <taxon>Botryosphaeriales</taxon>
        <taxon>Saccharataceae</taxon>
        <taxon>Saccharata</taxon>
    </lineage>
</organism>